<evidence type="ECO:0000313" key="2">
    <source>
        <dbReference type="EMBL" id="MCP9765533.1"/>
    </source>
</evidence>
<keyword evidence="3" id="KW-1185">Reference proteome</keyword>
<protein>
    <recommendedName>
        <fullName evidence="4">Phage holin family protein</fullName>
    </recommendedName>
</protein>
<keyword evidence="1" id="KW-0812">Transmembrane</keyword>
<organism evidence="2 3">
    <name type="scientific">Lacihabitans soyangensis</name>
    <dbReference type="NCBI Taxonomy" id="869394"/>
    <lineage>
        <taxon>Bacteria</taxon>
        <taxon>Pseudomonadati</taxon>
        <taxon>Bacteroidota</taxon>
        <taxon>Cytophagia</taxon>
        <taxon>Cytophagales</taxon>
        <taxon>Leadbetterellaceae</taxon>
        <taxon>Lacihabitans</taxon>
    </lineage>
</organism>
<evidence type="ECO:0000313" key="3">
    <source>
        <dbReference type="Proteomes" id="UP001204144"/>
    </source>
</evidence>
<accession>A0AAE3KV05</accession>
<comment type="caution">
    <text evidence="2">The sequence shown here is derived from an EMBL/GenBank/DDBJ whole genome shotgun (WGS) entry which is preliminary data.</text>
</comment>
<keyword evidence="1" id="KW-0472">Membrane</keyword>
<dbReference type="AlphaFoldDB" id="A0AAE3KV05"/>
<evidence type="ECO:0008006" key="4">
    <source>
        <dbReference type="Google" id="ProtNLM"/>
    </source>
</evidence>
<reference evidence="2 3" key="1">
    <citation type="submission" date="2018-11" db="EMBL/GenBank/DDBJ databases">
        <title>Novel bacteria species description.</title>
        <authorList>
            <person name="Han J.-H."/>
        </authorList>
    </citation>
    <scope>NUCLEOTIDE SEQUENCE [LARGE SCALE GENOMIC DNA]</scope>
    <source>
        <strain evidence="2 3">KCTC23259</strain>
    </source>
</reference>
<name>A0AAE3KV05_9BACT</name>
<evidence type="ECO:0000256" key="1">
    <source>
        <dbReference type="SAM" id="Phobius"/>
    </source>
</evidence>
<feature type="transmembrane region" description="Helical" evidence="1">
    <location>
        <begin position="37"/>
        <end position="67"/>
    </location>
</feature>
<proteinExistence type="predicted"/>
<feature type="transmembrane region" description="Helical" evidence="1">
    <location>
        <begin position="73"/>
        <end position="91"/>
    </location>
</feature>
<gene>
    <name evidence="2" type="ORF">EGI31_21570</name>
</gene>
<dbReference type="Proteomes" id="UP001204144">
    <property type="component" value="Unassembled WGS sequence"/>
</dbReference>
<keyword evidence="1" id="KW-1133">Transmembrane helix</keyword>
<sequence length="117" mass="13471">MDTNYEIVETVFKRIENLTSNQTELIKLKLYNKTADLATFLAMKAIIVTVLGLFFLFLNIGLSLWLGEILGKIYYGFFLLAAFYAIAAIFIKTSIYKYLQLQINLMVLTKILKDENL</sequence>
<dbReference type="RefSeq" id="WP_255039240.1">
    <property type="nucleotide sequence ID" value="NZ_RJUF01000184.1"/>
</dbReference>
<dbReference type="EMBL" id="RJUF01000184">
    <property type="protein sequence ID" value="MCP9765533.1"/>
    <property type="molecule type" value="Genomic_DNA"/>
</dbReference>